<proteinExistence type="predicted"/>
<feature type="region of interest" description="Disordered" evidence="3">
    <location>
        <begin position="52"/>
        <end position="83"/>
    </location>
</feature>
<gene>
    <name evidence="4" type="ORF">E5288_WYG007529</name>
</gene>
<dbReference type="AlphaFoldDB" id="A0A6B0RBI9"/>
<evidence type="ECO:0000313" key="5">
    <source>
        <dbReference type="Proteomes" id="UP000322234"/>
    </source>
</evidence>
<feature type="region of interest" description="Disordered" evidence="3">
    <location>
        <begin position="1"/>
        <end position="22"/>
    </location>
</feature>
<keyword evidence="5" id="KW-1185">Reference proteome</keyword>
<dbReference type="EMBL" id="VBQZ03000036">
    <property type="protein sequence ID" value="MXQ87255.1"/>
    <property type="molecule type" value="Genomic_DNA"/>
</dbReference>
<keyword evidence="1" id="KW-0677">Repeat</keyword>
<reference evidence="4" key="1">
    <citation type="submission" date="2019-10" db="EMBL/GenBank/DDBJ databases">
        <title>The sequence and de novo assembly of the wild yak genome.</title>
        <authorList>
            <person name="Liu Y."/>
        </authorList>
    </citation>
    <scope>NUCLEOTIDE SEQUENCE [LARGE SCALE GENOMIC DNA]</scope>
    <source>
        <strain evidence="4">WY2019</strain>
    </source>
</reference>
<evidence type="ECO:0000256" key="2">
    <source>
        <dbReference type="ARBA" id="ARBA00022837"/>
    </source>
</evidence>
<evidence type="ECO:0000256" key="1">
    <source>
        <dbReference type="ARBA" id="ARBA00022737"/>
    </source>
</evidence>
<feature type="compositionally biased region" description="Basic and acidic residues" evidence="3">
    <location>
        <begin position="1"/>
        <end position="10"/>
    </location>
</feature>
<name>A0A6B0RBI9_9CETA</name>
<dbReference type="PANTHER" id="PTHR22656">
    <property type="entry name" value="EF-HAND CALCIUM-BINDING DOMAIN-CONTAINING PROTEIN 13"/>
    <property type="match status" value="1"/>
</dbReference>
<comment type="caution">
    <text evidence="4">The sequence shown here is derived from an EMBL/GenBank/DDBJ whole genome shotgun (WGS) entry which is preliminary data.</text>
</comment>
<evidence type="ECO:0000313" key="4">
    <source>
        <dbReference type="EMBL" id="MXQ87255.1"/>
    </source>
</evidence>
<accession>A0A6B0RBI9</accession>
<dbReference type="Proteomes" id="UP000322234">
    <property type="component" value="Unassembled WGS sequence"/>
</dbReference>
<protein>
    <submittedName>
        <fullName evidence="4">Uncharacterized protein</fullName>
    </submittedName>
</protein>
<evidence type="ECO:0000256" key="3">
    <source>
        <dbReference type="SAM" id="MobiDB-lite"/>
    </source>
</evidence>
<keyword evidence="2" id="KW-0106">Calcium</keyword>
<sequence>MNGTARRTESVQDGGRNPGSWCAEMSPATLVQAAEPCPDGCGRSAVLSALRRRRSAAPWSPGAPEPLQSGGGSGSQGSLGPAIAQRGRLSGRSIERCQYFDDLRVLGNHFVLLFIHTCSSSSLNLQGQNLPLNRKMETKGHLFCQGEENTDSSDDDCNSVAADLLSRDIDSKKYIKFSKTTEKRISPEIRGLSPEHTKNHVEAYKLS</sequence>
<organism evidence="4 5">
    <name type="scientific">Bos mutus</name>
    <name type="common">wild yak</name>
    <dbReference type="NCBI Taxonomy" id="72004"/>
    <lineage>
        <taxon>Eukaryota</taxon>
        <taxon>Metazoa</taxon>
        <taxon>Chordata</taxon>
        <taxon>Craniata</taxon>
        <taxon>Vertebrata</taxon>
        <taxon>Euteleostomi</taxon>
        <taxon>Mammalia</taxon>
        <taxon>Eutheria</taxon>
        <taxon>Laurasiatheria</taxon>
        <taxon>Artiodactyla</taxon>
        <taxon>Ruminantia</taxon>
        <taxon>Pecora</taxon>
        <taxon>Bovidae</taxon>
        <taxon>Bovinae</taxon>
        <taxon>Bos</taxon>
    </lineage>
</organism>
<dbReference type="PANTHER" id="PTHR22656:SF1">
    <property type="entry name" value="EF-HAND CALCIUM-BINDING DOMAIN-CONTAINING PROTEIN 13"/>
    <property type="match status" value="1"/>
</dbReference>